<gene>
    <name evidence="2" type="ORF">NOR_00934</name>
</gene>
<feature type="compositionally biased region" description="Low complexity" evidence="1">
    <location>
        <begin position="101"/>
        <end position="116"/>
    </location>
</feature>
<name>A0A162KFQ5_METRR</name>
<feature type="region of interest" description="Disordered" evidence="1">
    <location>
        <begin position="217"/>
        <end position="338"/>
    </location>
</feature>
<reference evidence="2 3" key="1">
    <citation type="journal article" date="2016" name="Genome Biol. Evol.">
        <title>Divergent and convergent evolution of fungal pathogenicity.</title>
        <authorList>
            <person name="Shang Y."/>
            <person name="Xiao G."/>
            <person name="Zheng P."/>
            <person name="Cen K."/>
            <person name="Zhan S."/>
            <person name="Wang C."/>
        </authorList>
    </citation>
    <scope>NUCLEOTIDE SEQUENCE [LARGE SCALE GENOMIC DNA]</scope>
    <source>
        <strain evidence="2 3">RCEF 4871</strain>
    </source>
</reference>
<dbReference type="Proteomes" id="UP000243498">
    <property type="component" value="Unassembled WGS sequence"/>
</dbReference>
<proteinExistence type="predicted"/>
<sequence length="338" mass="37521">MDFIIGASAVAIHLQSTLSPYWTHDRGDEMDSTGPQDLAIATAVPHCNDGHQTDDLSPTSLAPSSEPKKSNIEQRSTPTATDQKHTRSHDSSPMLNRRESCQSSSSSTRQSFSRPKSIFHPRSYEEIYAEQAYLSLSLQTHATLHSALINKYSLTEAESVYGESRKSKRRARKELGVLRGQLVHAAGQEQAIFSRLGELFVEAKSRETWNMAQKLRLQRFQSPRRHSQPQNVQETRARSMSTLNGASPAFVPRKDPSNHDEYDENAVSSADTSENEGQDGDNMSGDSWCEPTLEPTLAEPDDKGCKGRRSLRRSMSGGEDTPTAHKDRRLSLPANLGI</sequence>
<feature type="compositionally biased region" description="Basic and acidic residues" evidence="1">
    <location>
        <begin position="82"/>
        <end position="100"/>
    </location>
</feature>
<dbReference type="EMBL" id="AZHC01000002">
    <property type="protein sequence ID" value="OAA50484.1"/>
    <property type="molecule type" value="Genomic_DNA"/>
</dbReference>
<protein>
    <submittedName>
        <fullName evidence="2">Uncharacterized protein</fullName>
    </submittedName>
</protein>
<evidence type="ECO:0000313" key="3">
    <source>
        <dbReference type="Proteomes" id="UP000243498"/>
    </source>
</evidence>
<dbReference type="OMA" id="NRRESCQ"/>
<evidence type="ECO:0000256" key="1">
    <source>
        <dbReference type="SAM" id="MobiDB-lite"/>
    </source>
</evidence>
<organism evidence="2 3">
    <name type="scientific">Metarhizium rileyi (strain RCEF 4871)</name>
    <name type="common">Nomuraea rileyi</name>
    <dbReference type="NCBI Taxonomy" id="1649241"/>
    <lineage>
        <taxon>Eukaryota</taxon>
        <taxon>Fungi</taxon>
        <taxon>Dikarya</taxon>
        <taxon>Ascomycota</taxon>
        <taxon>Pezizomycotina</taxon>
        <taxon>Sordariomycetes</taxon>
        <taxon>Hypocreomycetidae</taxon>
        <taxon>Hypocreales</taxon>
        <taxon>Clavicipitaceae</taxon>
        <taxon>Metarhizium</taxon>
    </lineage>
</organism>
<feature type="compositionally biased region" description="Polar residues" evidence="1">
    <location>
        <begin position="228"/>
        <end position="245"/>
    </location>
</feature>
<accession>A0A162KFQ5</accession>
<dbReference type="OrthoDB" id="5226586at2759"/>
<dbReference type="AlphaFoldDB" id="A0A162KFQ5"/>
<comment type="caution">
    <text evidence="2">The sequence shown here is derived from an EMBL/GenBank/DDBJ whole genome shotgun (WGS) entry which is preliminary data.</text>
</comment>
<evidence type="ECO:0000313" key="2">
    <source>
        <dbReference type="EMBL" id="OAA50484.1"/>
    </source>
</evidence>
<feature type="region of interest" description="Disordered" evidence="1">
    <location>
        <begin position="46"/>
        <end position="116"/>
    </location>
</feature>
<keyword evidence="3" id="KW-1185">Reference proteome</keyword>